<reference evidence="2 3" key="1">
    <citation type="submission" date="2021-05" db="EMBL/GenBank/DDBJ databases">
        <title>Novel Bacillus species.</title>
        <authorList>
            <person name="Liu G."/>
        </authorList>
    </citation>
    <scope>NUCLEOTIDE SEQUENCE [LARGE SCALE GENOMIC DNA]</scope>
    <source>
        <strain evidence="2 3">FJAT-49705</strain>
    </source>
</reference>
<keyword evidence="3" id="KW-1185">Reference proteome</keyword>
<evidence type="ECO:0000313" key="3">
    <source>
        <dbReference type="Proteomes" id="UP000681027"/>
    </source>
</evidence>
<dbReference type="EMBL" id="JAGYPM010000007">
    <property type="protein sequence ID" value="MBS4192891.1"/>
    <property type="molecule type" value="Genomic_DNA"/>
</dbReference>
<dbReference type="RefSeq" id="WP_213104348.1">
    <property type="nucleotide sequence ID" value="NZ_JAGYPM010000007.1"/>
</dbReference>
<evidence type="ECO:0000256" key="1">
    <source>
        <dbReference type="SAM" id="MobiDB-lite"/>
    </source>
</evidence>
<dbReference type="Proteomes" id="UP000681027">
    <property type="component" value="Unassembled WGS sequence"/>
</dbReference>
<proteinExistence type="predicted"/>
<sequence>MEQKPNHYDGSVQLDYDVNNESNSNESFQITDEMRPNIGGNPYFFDVL</sequence>
<evidence type="ECO:0000313" key="2">
    <source>
        <dbReference type="EMBL" id="MBS4192891.1"/>
    </source>
</evidence>
<gene>
    <name evidence="2" type="ORF">KHA94_22485</name>
</gene>
<comment type="caution">
    <text evidence="2">The sequence shown here is derived from an EMBL/GenBank/DDBJ whole genome shotgun (WGS) entry which is preliminary data.</text>
</comment>
<name>A0ABS5NZ68_9BACI</name>
<accession>A0ABS5NZ68</accession>
<feature type="region of interest" description="Disordered" evidence="1">
    <location>
        <begin position="1"/>
        <end position="24"/>
    </location>
</feature>
<protein>
    <submittedName>
        <fullName evidence="2">Uncharacterized protein</fullName>
    </submittedName>
</protein>
<organism evidence="2 3">
    <name type="scientific">Cytobacillus citreus</name>
    <dbReference type="NCBI Taxonomy" id="2833586"/>
    <lineage>
        <taxon>Bacteria</taxon>
        <taxon>Bacillati</taxon>
        <taxon>Bacillota</taxon>
        <taxon>Bacilli</taxon>
        <taxon>Bacillales</taxon>
        <taxon>Bacillaceae</taxon>
        <taxon>Cytobacillus</taxon>
    </lineage>
</organism>